<keyword evidence="8" id="KW-1185">Reference proteome</keyword>
<feature type="transmembrane region" description="Helical" evidence="4">
    <location>
        <begin position="7"/>
        <end position="26"/>
    </location>
</feature>
<evidence type="ECO:0000256" key="3">
    <source>
        <dbReference type="SAM" id="MobiDB-lite"/>
    </source>
</evidence>
<dbReference type="STRING" id="3880.G7J537"/>
<comment type="similarity">
    <text evidence="2">Belongs to the MscS (TC 1.A.23) family.</text>
</comment>
<dbReference type="GO" id="GO:0071470">
    <property type="term" value="P:cellular response to osmotic stress"/>
    <property type="evidence" value="ECO:0000318"/>
    <property type="project" value="GO_Central"/>
</dbReference>
<feature type="transmembrane region" description="Helical" evidence="4">
    <location>
        <begin position="55"/>
        <end position="85"/>
    </location>
</feature>
<keyword evidence="4" id="KW-0472">Membrane</keyword>
<gene>
    <name evidence="5" type="ordered locus">MTR_3g100300</name>
    <name evidence="6" type="ORF">MtrunA17_Chr3g0132941</name>
</gene>
<evidence type="ECO:0000313" key="8">
    <source>
        <dbReference type="Proteomes" id="UP000002051"/>
    </source>
</evidence>
<dbReference type="Proteomes" id="UP000265566">
    <property type="component" value="Chromosome 3"/>
</dbReference>
<feature type="region of interest" description="Disordered" evidence="3">
    <location>
        <begin position="256"/>
        <end position="321"/>
    </location>
</feature>
<evidence type="ECO:0000313" key="7">
    <source>
        <dbReference type="EnsemblPlants" id="AES73162"/>
    </source>
</evidence>
<feature type="compositionally biased region" description="Polar residues" evidence="3">
    <location>
        <begin position="296"/>
        <end position="310"/>
    </location>
</feature>
<organism evidence="5 8">
    <name type="scientific">Medicago truncatula</name>
    <name type="common">Barrel medic</name>
    <name type="synonym">Medicago tribuloides</name>
    <dbReference type="NCBI Taxonomy" id="3880"/>
    <lineage>
        <taxon>Eukaryota</taxon>
        <taxon>Viridiplantae</taxon>
        <taxon>Streptophyta</taxon>
        <taxon>Embryophyta</taxon>
        <taxon>Tracheophyta</taxon>
        <taxon>Spermatophyta</taxon>
        <taxon>Magnoliopsida</taxon>
        <taxon>eudicotyledons</taxon>
        <taxon>Gunneridae</taxon>
        <taxon>Pentapetalae</taxon>
        <taxon>rosids</taxon>
        <taxon>fabids</taxon>
        <taxon>Fabales</taxon>
        <taxon>Fabaceae</taxon>
        <taxon>Papilionoideae</taxon>
        <taxon>50 kb inversion clade</taxon>
        <taxon>NPAAA clade</taxon>
        <taxon>Hologalegina</taxon>
        <taxon>IRL clade</taxon>
        <taxon>Trifolieae</taxon>
        <taxon>Medicago</taxon>
    </lineage>
</organism>
<evidence type="ECO:0000313" key="5">
    <source>
        <dbReference type="EMBL" id="AES73162.2"/>
    </source>
</evidence>
<reference evidence="5 8" key="2">
    <citation type="journal article" date="2014" name="BMC Genomics">
        <title>An improved genome release (version Mt4.0) for the model legume Medicago truncatula.</title>
        <authorList>
            <person name="Tang H."/>
            <person name="Krishnakumar V."/>
            <person name="Bidwell S."/>
            <person name="Rosen B."/>
            <person name="Chan A."/>
            <person name="Zhou S."/>
            <person name="Gentzbittel L."/>
            <person name="Childs K.L."/>
            <person name="Yandell M."/>
            <person name="Gundlach H."/>
            <person name="Mayer K.F."/>
            <person name="Schwartz D.C."/>
            <person name="Town C.D."/>
        </authorList>
    </citation>
    <scope>GENOME REANNOTATION</scope>
    <source>
        <strain evidence="7 8">cv. Jemalong A17</strain>
    </source>
</reference>
<dbReference type="EnsemblPlants" id="AES73162">
    <property type="protein sequence ID" value="AES73162"/>
    <property type="gene ID" value="MTR_3g100300"/>
</dbReference>
<reference evidence="5 8" key="1">
    <citation type="journal article" date="2011" name="Nature">
        <title>The Medicago genome provides insight into the evolution of rhizobial symbioses.</title>
        <authorList>
            <person name="Young N.D."/>
            <person name="Debelle F."/>
            <person name="Oldroyd G.E."/>
            <person name="Geurts R."/>
            <person name="Cannon S.B."/>
            <person name="Udvardi M.K."/>
            <person name="Benedito V.A."/>
            <person name="Mayer K.F."/>
            <person name="Gouzy J."/>
            <person name="Schoof H."/>
            <person name="Van de Peer Y."/>
            <person name="Proost S."/>
            <person name="Cook D.R."/>
            <person name="Meyers B.C."/>
            <person name="Spannagl M."/>
            <person name="Cheung F."/>
            <person name="De Mita S."/>
            <person name="Krishnakumar V."/>
            <person name="Gundlach H."/>
            <person name="Zhou S."/>
            <person name="Mudge J."/>
            <person name="Bharti A.K."/>
            <person name="Murray J.D."/>
            <person name="Naoumkina M.A."/>
            <person name="Rosen B."/>
            <person name="Silverstein K.A."/>
            <person name="Tang H."/>
            <person name="Rombauts S."/>
            <person name="Zhao P.X."/>
            <person name="Zhou P."/>
            <person name="Barbe V."/>
            <person name="Bardou P."/>
            <person name="Bechner M."/>
            <person name="Bellec A."/>
            <person name="Berger A."/>
            <person name="Berges H."/>
            <person name="Bidwell S."/>
            <person name="Bisseling T."/>
            <person name="Choisne N."/>
            <person name="Couloux A."/>
            <person name="Denny R."/>
            <person name="Deshpande S."/>
            <person name="Dai X."/>
            <person name="Doyle J.J."/>
            <person name="Dudez A.M."/>
            <person name="Farmer A.D."/>
            <person name="Fouteau S."/>
            <person name="Franken C."/>
            <person name="Gibelin C."/>
            <person name="Gish J."/>
            <person name="Goldstein S."/>
            <person name="Gonzalez A.J."/>
            <person name="Green P.J."/>
            <person name="Hallab A."/>
            <person name="Hartog M."/>
            <person name="Hua A."/>
            <person name="Humphray S.J."/>
            <person name="Jeong D.H."/>
            <person name="Jing Y."/>
            <person name="Jocker A."/>
            <person name="Kenton S.M."/>
            <person name="Kim D.J."/>
            <person name="Klee K."/>
            <person name="Lai H."/>
            <person name="Lang C."/>
            <person name="Lin S."/>
            <person name="Macmil S.L."/>
            <person name="Magdelenat G."/>
            <person name="Matthews L."/>
            <person name="McCorrison J."/>
            <person name="Monaghan E.L."/>
            <person name="Mun J.H."/>
            <person name="Najar F.Z."/>
            <person name="Nicholson C."/>
            <person name="Noirot C."/>
            <person name="O'Bleness M."/>
            <person name="Paule C.R."/>
            <person name="Poulain J."/>
            <person name="Prion F."/>
            <person name="Qin B."/>
            <person name="Qu C."/>
            <person name="Retzel E.F."/>
            <person name="Riddle C."/>
            <person name="Sallet E."/>
            <person name="Samain S."/>
            <person name="Samson N."/>
            <person name="Sanders I."/>
            <person name="Saurat O."/>
            <person name="Scarpelli C."/>
            <person name="Schiex T."/>
            <person name="Segurens B."/>
            <person name="Severin A.J."/>
            <person name="Sherrier D.J."/>
            <person name="Shi R."/>
            <person name="Sims S."/>
            <person name="Singer S.R."/>
            <person name="Sinharoy S."/>
            <person name="Sterck L."/>
            <person name="Viollet A."/>
            <person name="Wang B.B."/>
            <person name="Wang K."/>
            <person name="Wang M."/>
            <person name="Wang X."/>
            <person name="Warfsmann J."/>
            <person name="Weissenbach J."/>
            <person name="White D.D."/>
            <person name="White J.D."/>
            <person name="Wiley G.B."/>
            <person name="Wincker P."/>
            <person name="Xing Y."/>
            <person name="Yang L."/>
            <person name="Yao Z."/>
            <person name="Ying F."/>
            <person name="Zhai J."/>
            <person name="Zhou L."/>
            <person name="Zuber A."/>
            <person name="Denarie J."/>
            <person name="Dixon R.A."/>
            <person name="May G.D."/>
            <person name="Schwartz D.C."/>
            <person name="Rogers J."/>
            <person name="Quetier F."/>
            <person name="Town C.D."/>
            <person name="Roe B.A."/>
        </authorList>
    </citation>
    <scope>NUCLEOTIDE SEQUENCE [LARGE SCALE GENOMIC DNA]</scope>
    <source>
        <strain evidence="5">A17</strain>
        <strain evidence="7 8">cv. Jemalong A17</strain>
    </source>
</reference>
<proteinExistence type="inferred from homology"/>
<dbReference type="GO" id="GO:0005216">
    <property type="term" value="F:monoatomic ion channel activity"/>
    <property type="evidence" value="ECO:0000318"/>
    <property type="project" value="GO_Central"/>
</dbReference>
<feature type="transmembrane region" description="Helical" evidence="4">
    <location>
        <begin position="91"/>
        <end position="111"/>
    </location>
</feature>
<protein>
    <submittedName>
        <fullName evidence="5">Transmembrane protein, putative</fullName>
    </submittedName>
</protein>
<name>G7J537_MEDTR</name>
<evidence type="ECO:0000256" key="2">
    <source>
        <dbReference type="ARBA" id="ARBA00008017"/>
    </source>
</evidence>
<reference evidence="6" key="5">
    <citation type="journal article" date="2018" name="Nat. Plants">
        <title>Whole-genome landscape of Medicago truncatula symbiotic genes.</title>
        <authorList>
            <person name="Pecrix Y."/>
            <person name="Gamas P."/>
            <person name="Carrere S."/>
        </authorList>
    </citation>
    <scope>NUCLEOTIDE SEQUENCE</scope>
    <source>
        <tissue evidence="6">Leaves</tissue>
    </source>
</reference>
<reference evidence="7" key="3">
    <citation type="submission" date="2015-04" db="UniProtKB">
        <authorList>
            <consortium name="EnsemblPlants"/>
        </authorList>
    </citation>
    <scope>IDENTIFICATION</scope>
    <source>
        <strain evidence="7">cv. Jemalong A17</strain>
    </source>
</reference>
<dbReference type="AlphaFoldDB" id="G7J537"/>
<keyword evidence="4 5" id="KW-0812">Transmembrane</keyword>
<dbReference type="PaxDb" id="3880-AES73162"/>
<dbReference type="PANTHER" id="PTHR43634:SF17">
    <property type="entry name" value="PROTEIN, PUTATIVE-RELATED"/>
    <property type="match status" value="1"/>
</dbReference>
<accession>A0A0C3VP65</accession>
<keyword evidence="4" id="KW-1133">Transmembrane helix</keyword>
<dbReference type="InterPro" id="IPR045042">
    <property type="entry name" value="YnaI-like"/>
</dbReference>
<accession>G7J537</accession>
<dbReference type="HOGENOM" id="CLU_867057_0_0_1"/>
<evidence type="ECO:0000256" key="1">
    <source>
        <dbReference type="ARBA" id="ARBA00004141"/>
    </source>
</evidence>
<reference evidence="9" key="4">
    <citation type="journal article" date="2018" name="Nat. Plants">
        <title>Whole-genome landscape of Medicago truncatula symbiotic genes.</title>
        <authorList>
            <person name="Pecrix Y."/>
            <person name="Staton S.E."/>
            <person name="Sallet E."/>
            <person name="Lelandais-Briere C."/>
            <person name="Moreau S."/>
            <person name="Carrere S."/>
            <person name="Blein T."/>
            <person name="Jardinaud M.F."/>
            <person name="Latrasse D."/>
            <person name="Zouine M."/>
            <person name="Zahm M."/>
            <person name="Kreplak J."/>
            <person name="Mayjonade B."/>
            <person name="Satge C."/>
            <person name="Perez M."/>
            <person name="Cauet S."/>
            <person name="Marande W."/>
            <person name="Chantry-Darmon C."/>
            <person name="Lopez-Roques C."/>
            <person name="Bouchez O."/>
            <person name="Berard A."/>
            <person name="Debelle F."/>
            <person name="Munos S."/>
            <person name="Bendahmane A."/>
            <person name="Berges H."/>
            <person name="Niebel A."/>
            <person name="Buitink J."/>
            <person name="Frugier F."/>
            <person name="Benhamed M."/>
            <person name="Crespi M."/>
            <person name="Gouzy J."/>
            <person name="Gamas P."/>
        </authorList>
    </citation>
    <scope>NUCLEOTIDE SEQUENCE [LARGE SCALE GENOMIC DNA]</scope>
    <source>
        <strain evidence="9">cv. Jemalong A17</strain>
    </source>
</reference>
<dbReference type="GO" id="GO:0009526">
    <property type="term" value="C:plastid envelope"/>
    <property type="evidence" value="ECO:0000318"/>
    <property type="project" value="GO_Central"/>
</dbReference>
<dbReference type="EMBL" id="PSQE01000003">
    <property type="protein sequence ID" value="RHN70196.1"/>
    <property type="molecule type" value="Genomic_DNA"/>
</dbReference>
<dbReference type="Proteomes" id="UP000002051">
    <property type="component" value="Chromosome 3"/>
</dbReference>
<sequence length="321" mass="36319">MGWKKSMLNIVCLLAMSTFLDLLGYLDLCPVLLFPIVFEICRICRYLRPTKRTMLNILCLIVVDSCMHFLGYSMLCRLCAALVILEIRTKISTYFLPTITIILAGALFVVLRSLPVIFLPQHTLDGRDGILDEPYDILAPIKEYYGWGKITIIRDPNYIPNHKFADREAVHIPNHKFADNVVRNPTKIWNLRRYFAIRSFNDINIIKLIAVRFLLKKPQVEQQTVVLKAISPGKQTRKEAILSDLRSVVSHHRDPLATPIRTVEEPVASDSKNDENFAGTSTSPPGVNFKDKSKPNSDSQCAVSETSPITSLEFGRGETSK</sequence>
<dbReference type="EMBL" id="CM001219">
    <property type="protein sequence ID" value="AES73162.2"/>
    <property type="molecule type" value="Genomic_DNA"/>
</dbReference>
<dbReference type="GO" id="GO:0016020">
    <property type="term" value="C:membrane"/>
    <property type="evidence" value="ECO:0007669"/>
    <property type="project" value="UniProtKB-SubCell"/>
</dbReference>
<evidence type="ECO:0000256" key="4">
    <source>
        <dbReference type="SAM" id="Phobius"/>
    </source>
</evidence>
<dbReference type="Gramene" id="rna18752">
    <property type="protein sequence ID" value="RHN70196.1"/>
    <property type="gene ID" value="gene18752"/>
</dbReference>
<comment type="subcellular location">
    <subcellularLocation>
        <location evidence="1">Membrane</location>
        <topology evidence="1">Multi-pass membrane protein</topology>
    </subcellularLocation>
</comment>
<evidence type="ECO:0000313" key="9">
    <source>
        <dbReference type="Proteomes" id="UP000265566"/>
    </source>
</evidence>
<dbReference type="PANTHER" id="PTHR43634">
    <property type="entry name" value="OW CONDUCTANCE MECHANOSENSITIVE CHANNEL"/>
    <property type="match status" value="1"/>
</dbReference>
<evidence type="ECO:0000313" key="6">
    <source>
        <dbReference type="EMBL" id="RHN70196.1"/>
    </source>
</evidence>